<accession>A0A831ZQL5</accession>
<dbReference type="EMBL" id="DSTK01000007">
    <property type="protein sequence ID" value="HFK95984.1"/>
    <property type="molecule type" value="Genomic_DNA"/>
</dbReference>
<comment type="caution">
    <text evidence="1">The sequence shown here is derived from an EMBL/GenBank/DDBJ whole genome shotgun (WGS) entry which is preliminary data.</text>
</comment>
<gene>
    <name evidence="1" type="ORF">ENS06_01510</name>
</gene>
<dbReference type="AlphaFoldDB" id="A0A831ZQL5"/>
<protein>
    <submittedName>
        <fullName evidence="1">Uncharacterized protein</fullName>
    </submittedName>
</protein>
<name>A0A831ZQL5_9BACT</name>
<proteinExistence type="predicted"/>
<evidence type="ECO:0000313" key="1">
    <source>
        <dbReference type="EMBL" id="HFK95984.1"/>
    </source>
</evidence>
<organism evidence="1">
    <name type="scientific">Desulfacinum infernum</name>
    <dbReference type="NCBI Taxonomy" id="35837"/>
    <lineage>
        <taxon>Bacteria</taxon>
        <taxon>Pseudomonadati</taxon>
        <taxon>Thermodesulfobacteriota</taxon>
        <taxon>Syntrophobacteria</taxon>
        <taxon>Syntrophobacterales</taxon>
        <taxon>Syntrophobacteraceae</taxon>
        <taxon>Desulfacinum</taxon>
    </lineage>
</organism>
<reference evidence="1" key="1">
    <citation type="journal article" date="2020" name="mSystems">
        <title>Genome- and Community-Level Interaction Insights into Carbon Utilization and Element Cycling Functions of Hydrothermarchaeota in Hydrothermal Sediment.</title>
        <authorList>
            <person name="Zhou Z."/>
            <person name="Liu Y."/>
            <person name="Xu W."/>
            <person name="Pan J."/>
            <person name="Luo Z.H."/>
            <person name="Li M."/>
        </authorList>
    </citation>
    <scope>NUCLEOTIDE SEQUENCE [LARGE SCALE GENOMIC DNA]</scope>
    <source>
        <strain evidence="1">SpSt-456</strain>
    </source>
</reference>
<sequence length="129" mass="14693">MEREALPSPCPDLADVRKRLDAWRRTRPGPRPIPEEFWSEAVALCRTHPVGRVARALSLDYYGLKRRCQNQEPSGFEAFSFVEMTPWGQNAPVAELDYEDASGRKFRLRCRADLSHVAHWIQCLGGLGP</sequence>